<feature type="coiled-coil region" evidence="1">
    <location>
        <begin position="220"/>
        <end position="247"/>
    </location>
</feature>
<accession>A0A090MDB7</accession>
<dbReference type="AlphaFoldDB" id="A0A090MDB7"/>
<dbReference type="InterPro" id="IPR031348">
    <property type="entry name" value="PigL_N"/>
</dbReference>
<dbReference type="EMBL" id="CBMI010002930">
    <property type="protein sequence ID" value="CEG05099.1"/>
    <property type="molecule type" value="Genomic_DNA"/>
</dbReference>
<evidence type="ECO:0000313" key="3">
    <source>
        <dbReference type="EMBL" id="CEG05099.1"/>
    </source>
</evidence>
<dbReference type="SUPFAM" id="SSF48403">
    <property type="entry name" value="Ankyrin repeat"/>
    <property type="match status" value="1"/>
</dbReference>
<reference evidence="3" key="1">
    <citation type="submission" date="2013-05" db="EMBL/GenBank/DDBJ databases">
        <title>Draft genome sequences of six wheat associated Fusarium spp. isolates.</title>
        <authorList>
            <person name="Moolhuijzen P.M."/>
            <person name="Manners J.M."/>
            <person name="Wilcox S."/>
            <person name="Bellgard M.I."/>
            <person name="Gardiner D.M."/>
        </authorList>
    </citation>
    <scope>NUCLEOTIDE SEQUENCE</scope>
    <source>
        <strain evidence="3">CS3069</strain>
    </source>
</reference>
<name>A0A090MDB7_9HYPO</name>
<evidence type="ECO:0000256" key="1">
    <source>
        <dbReference type="SAM" id="Coils"/>
    </source>
</evidence>
<keyword evidence="1" id="KW-0175">Coiled coil</keyword>
<evidence type="ECO:0000259" key="2">
    <source>
        <dbReference type="Pfam" id="PF17111"/>
    </source>
</evidence>
<comment type="caution">
    <text evidence="3">The sequence shown here is derived from an EMBL/GenBank/DDBJ whole genome shotgun (WGS) entry which is preliminary data.</text>
</comment>
<sequence>MEVVGFSASILTFVGAAITVSKSIHNTLSAIKHGPEIIASLSHEISQLETILQRLSELFSTTATPADRPGLEQLVEKCKNDLVEFETTLRQLDVSGADGRRGRLWRKVKFCLGEKDLDQMRHVVRGHFSVLTIHLGIVQAQQAPLSTDILSLLQEVHQGVLSLQVSNASAVITQDNSFGTSPRVLELDDTQSDISQQSALDDTVARLMKLLEKKPCVVESDDSKEIVDDLERLLQFVQDEVLAERDKDKDVSSEVKLFTSLIVSAPSLRINQNGPMSSFGATKSQVAISQERKRKELHANDAVITVATTKRRERVLFVSEDSPADELYGREFRGSLTLKSKTKKKMVTLSVQQGQLLFDRFTSLLPRVIVCNILPNDSPVFEVASTGSVEDLMRLIVESKASLDDHDEDGWSLLHHAVGNLPTLKFLVQQGLDATEIAEDKPRVKGQKTDPLSIANDYDYDISFSEILLHAGADPTIELEGHALTLFDIMTDISGINPRNLLHQALVISPFVLPGTPVDSANLLYGFGEAWVSIPGEVFNLEQERKTLDILVSRGYDVNAGNPSSGLCGFFKSEKRSFSKALERRDLLIYLMSRGADPFDLGLPGSTPSYEAYGSMCKPCYMSKSSLMGDLWDTILDLLGYDIASFRQDYPRIASYKNGYTREIFEELWKGREEHCPYWDDETWPKFSNKEVQLDFESKLDRSLCGWCELCFDGSWDSPSCGPNLLVFRYLCHEKLDPDHEHHYRCPRIQVGYIEECENCGHIDFRPKVDSDPDLDDGRLDYSNLSDSSNESGFGQSPLHRWVTECCYCRFQEISSDDESVGGAEL</sequence>
<dbReference type="InterPro" id="IPR036770">
    <property type="entry name" value="Ankyrin_rpt-contain_sf"/>
</dbReference>
<organism evidence="3">
    <name type="scientific">Fusarium clavum</name>
    <dbReference type="NCBI Taxonomy" id="2594811"/>
    <lineage>
        <taxon>Eukaryota</taxon>
        <taxon>Fungi</taxon>
        <taxon>Dikarya</taxon>
        <taxon>Ascomycota</taxon>
        <taxon>Pezizomycotina</taxon>
        <taxon>Sordariomycetes</taxon>
        <taxon>Hypocreomycetidae</taxon>
        <taxon>Hypocreales</taxon>
        <taxon>Nectriaceae</taxon>
        <taxon>Fusarium</taxon>
        <taxon>Fusarium incarnatum-equiseti species complex</taxon>
    </lineage>
</organism>
<protein>
    <submittedName>
        <fullName evidence="3">WGS project CBMI000000000 data, contig CS3069_c002932</fullName>
    </submittedName>
</protein>
<dbReference type="Gene3D" id="1.25.40.20">
    <property type="entry name" value="Ankyrin repeat-containing domain"/>
    <property type="match status" value="1"/>
</dbReference>
<feature type="domain" description="Azaphilone pigments biosynthesis cluster protein L N-terminal" evidence="2">
    <location>
        <begin position="2"/>
        <end position="152"/>
    </location>
</feature>
<gene>
    <name evidence="3" type="ORF">BN850_0093770</name>
</gene>
<proteinExistence type="predicted"/>
<dbReference type="Pfam" id="PF17111">
    <property type="entry name" value="PigL_N"/>
    <property type="match status" value="1"/>
</dbReference>